<dbReference type="Pfam" id="PF10546">
    <property type="entry name" value="P63C"/>
    <property type="match status" value="1"/>
</dbReference>
<dbReference type="AlphaFoldDB" id="A0A2T8HLJ0"/>
<keyword evidence="3" id="KW-1185">Reference proteome</keyword>
<protein>
    <recommendedName>
        <fullName evidence="1">Bacteriophage Mx8 p63 C-terminal domain-containing protein</fullName>
    </recommendedName>
</protein>
<dbReference type="OrthoDB" id="980305at2"/>
<gene>
    <name evidence="2" type="ORF">DC487_01210</name>
</gene>
<dbReference type="InterPro" id="IPR018874">
    <property type="entry name" value="Phage_Mx8_p63_C"/>
</dbReference>
<name>A0A2T8HLJ0_9SPHI</name>
<proteinExistence type="predicted"/>
<accession>A0A2T8HLJ0</accession>
<dbReference type="RefSeq" id="WP_116774138.1">
    <property type="nucleotide sequence ID" value="NZ_QDKG01000001.1"/>
</dbReference>
<comment type="caution">
    <text evidence="2">The sequence shown here is derived from an EMBL/GenBank/DDBJ whole genome shotgun (WGS) entry which is preliminary data.</text>
</comment>
<reference evidence="2 3" key="1">
    <citation type="submission" date="2018-04" db="EMBL/GenBank/DDBJ databases">
        <title>Sphingobacterium cortibacter sp. nov.</title>
        <authorList>
            <person name="Li Y."/>
        </authorList>
    </citation>
    <scope>NUCLEOTIDE SEQUENCE [LARGE SCALE GENOMIC DNA]</scope>
    <source>
        <strain evidence="2 3">2c-3</strain>
    </source>
</reference>
<evidence type="ECO:0000259" key="1">
    <source>
        <dbReference type="Pfam" id="PF10546"/>
    </source>
</evidence>
<sequence>MKDRTKKHNRKLNSNLNAKTDVTKVDRENDLQLIFERLDSKIEDKFADRALDFEKEKIQLLGGTETSEAEIKQRRIYLLNNVAVYEKMFPQEFYDEIFRLNNWKLNSNKSLRPSIVGTYTNFCIYLRFDRKILPQLQTINPYVEFGIRKFKHFQWLNYEGRQKLLLFIQQSIEVMKKCETWQQFVEKYGKLYNIPTQVRIELN</sequence>
<feature type="domain" description="Bacteriophage Mx8 p63 C-terminal" evidence="1">
    <location>
        <begin position="76"/>
        <end position="164"/>
    </location>
</feature>
<dbReference type="EMBL" id="QDKG01000001">
    <property type="protein sequence ID" value="PVH26273.1"/>
    <property type="molecule type" value="Genomic_DNA"/>
</dbReference>
<organism evidence="2 3">
    <name type="scientific">Sphingobacterium corticibacter</name>
    <dbReference type="NCBI Taxonomy" id="2171749"/>
    <lineage>
        <taxon>Bacteria</taxon>
        <taxon>Pseudomonadati</taxon>
        <taxon>Bacteroidota</taxon>
        <taxon>Sphingobacteriia</taxon>
        <taxon>Sphingobacteriales</taxon>
        <taxon>Sphingobacteriaceae</taxon>
        <taxon>Sphingobacterium</taxon>
    </lineage>
</organism>
<dbReference type="Proteomes" id="UP000245627">
    <property type="component" value="Unassembled WGS sequence"/>
</dbReference>
<evidence type="ECO:0000313" key="2">
    <source>
        <dbReference type="EMBL" id="PVH26273.1"/>
    </source>
</evidence>
<evidence type="ECO:0000313" key="3">
    <source>
        <dbReference type="Proteomes" id="UP000245627"/>
    </source>
</evidence>